<feature type="signal peptide" evidence="1">
    <location>
        <begin position="1"/>
        <end position="26"/>
    </location>
</feature>
<sequence length="276" mass="30320">MKKQLLKSLPLLAMAGLLVFSGCQKDADDAQAMDTETVEAETLAEMEFSATDAYVEDASNDDALMNGRTVATAERLPACVTRTFNTETRTLTIDFGSTNCVCRDGKSRRGKIIATFDGQRHTAGSSVTITLQDYYVNDMHVTGTKVKTYVNANKMNVVVRDASIETEKGKVEWSAIRVVEQIAGTDTRLIADDVYQITGRSAGVNRRNVKFNTVIEQPLKLVLAETCVRNFVAGLVRTTTENGHTLLLNYDPIGGEPCDKIADLTINGRTKRIELR</sequence>
<accession>A0ABV1RT20</accession>
<reference evidence="2 3" key="1">
    <citation type="submission" date="2024-06" db="EMBL/GenBank/DDBJ databases">
        <title>Pontibacter populi HYL7-15.</title>
        <authorList>
            <person name="Kim M.K."/>
        </authorList>
    </citation>
    <scope>NUCLEOTIDE SEQUENCE [LARGE SCALE GENOMIC DNA]</scope>
    <source>
        <strain evidence="2 3">HYL7-15</strain>
    </source>
</reference>
<dbReference type="EMBL" id="JBEOKT010000005">
    <property type="protein sequence ID" value="MER2997292.1"/>
    <property type="molecule type" value="Genomic_DNA"/>
</dbReference>
<organism evidence="2 3">
    <name type="scientific">Pontibacter populi</name>
    <dbReference type="NCBI Taxonomy" id="890055"/>
    <lineage>
        <taxon>Bacteria</taxon>
        <taxon>Pseudomonadati</taxon>
        <taxon>Bacteroidota</taxon>
        <taxon>Cytophagia</taxon>
        <taxon>Cytophagales</taxon>
        <taxon>Hymenobacteraceae</taxon>
        <taxon>Pontibacter</taxon>
    </lineage>
</organism>
<evidence type="ECO:0008006" key="4">
    <source>
        <dbReference type="Google" id="ProtNLM"/>
    </source>
</evidence>
<keyword evidence="1" id="KW-0732">Signal</keyword>
<comment type="caution">
    <text evidence="2">The sequence shown here is derived from an EMBL/GenBank/DDBJ whole genome shotgun (WGS) entry which is preliminary data.</text>
</comment>
<protein>
    <recommendedName>
        <fullName evidence="4">Lipoprotein</fullName>
    </recommendedName>
</protein>
<gene>
    <name evidence="2" type="ORF">ABS362_07020</name>
</gene>
<proteinExistence type="predicted"/>
<feature type="chain" id="PRO_5045256476" description="Lipoprotein" evidence="1">
    <location>
        <begin position="27"/>
        <end position="276"/>
    </location>
</feature>
<keyword evidence="3" id="KW-1185">Reference proteome</keyword>
<name>A0ABV1RT20_9BACT</name>
<evidence type="ECO:0000256" key="1">
    <source>
        <dbReference type="SAM" id="SignalP"/>
    </source>
</evidence>
<dbReference type="RefSeq" id="WP_350411683.1">
    <property type="nucleotide sequence ID" value="NZ_JBEOKT010000005.1"/>
</dbReference>
<dbReference type="Proteomes" id="UP001476807">
    <property type="component" value="Unassembled WGS sequence"/>
</dbReference>
<evidence type="ECO:0000313" key="3">
    <source>
        <dbReference type="Proteomes" id="UP001476807"/>
    </source>
</evidence>
<dbReference type="PROSITE" id="PS51257">
    <property type="entry name" value="PROKAR_LIPOPROTEIN"/>
    <property type="match status" value="1"/>
</dbReference>
<evidence type="ECO:0000313" key="2">
    <source>
        <dbReference type="EMBL" id="MER2997292.1"/>
    </source>
</evidence>